<dbReference type="Proteomes" id="UP001358417">
    <property type="component" value="Unassembled WGS sequence"/>
</dbReference>
<evidence type="ECO:0000313" key="8">
    <source>
        <dbReference type="EMBL" id="KAK5046427.1"/>
    </source>
</evidence>
<comment type="similarity">
    <text evidence="1 6">Belongs to the glycosyl hydrolase 43 family.</text>
</comment>
<dbReference type="PANTHER" id="PTHR42812">
    <property type="entry name" value="BETA-XYLOSIDASE"/>
    <property type="match status" value="1"/>
</dbReference>
<dbReference type="Pfam" id="PF17851">
    <property type="entry name" value="GH43_C2"/>
    <property type="match status" value="1"/>
</dbReference>
<dbReference type="EMBL" id="JAVRRD010000030">
    <property type="protein sequence ID" value="KAK5046427.1"/>
    <property type="molecule type" value="Genomic_DNA"/>
</dbReference>
<feature type="active site" description="Proton acceptor" evidence="4">
    <location>
        <position position="16"/>
    </location>
</feature>
<feature type="active site" description="Proton donor" evidence="4">
    <location>
        <position position="199"/>
    </location>
</feature>
<dbReference type="InterPro" id="IPR041542">
    <property type="entry name" value="GH43_C2"/>
</dbReference>
<evidence type="ECO:0000256" key="1">
    <source>
        <dbReference type="ARBA" id="ARBA00009865"/>
    </source>
</evidence>
<keyword evidence="2 6" id="KW-0378">Hydrolase</keyword>
<feature type="site" description="Important for catalytic activity, responsible for pKa modulation of the active site Glu and correct orientation of both the proton donor and substrate" evidence="5">
    <location>
        <position position="145"/>
    </location>
</feature>
<dbReference type="CDD" id="cd18617">
    <property type="entry name" value="GH43_XynB-like"/>
    <property type="match status" value="1"/>
</dbReference>
<dbReference type="RefSeq" id="XP_064702018.1">
    <property type="nucleotide sequence ID" value="XM_064851777.1"/>
</dbReference>
<dbReference type="InterPro" id="IPR023296">
    <property type="entry name" value="Glyco_hydro_beta-prop_sf"/>
</dbReference>
<gene>
    <name evidence="8" type="ORF">LTR84_008230</name>
</gene>
<reference evidence="8 9" key="1">
    <citation type="submission" date="2023-08" db="EMBL/GenBank/DDBJ databases">
        <title>Black Yeasts Isolated from many extreme environments.</title>
        <authorList>
            <person name="Coleine C."/>
            <person name="Stajich J.E."/>
            <person name="Selbmann L."/>
        </authorList>
    </citation>
    <scope>NUCLEOTIDE SEQUENCE [LARGE SCALE GENOMIC DNA]</scope>
    <source>
        <strain evidence="8 9">CCFEE 5792</strain>
    </source>
</reference>
<evidence type="ECO:0000256" key="3">
    <source>
        <dbReference type="ARBA" id="ARBA00023295"/>
    </source>
</evidence>
<dbReference type="GO" id="GO:0005975">
    <property type="term" value="P:carbohydrate metabolic process"/>
    <property type="evidence" value="ECO:0007669"/>
    <property type="project" value="InterPro"/>
</dbReference>
<keyword evidence="9" id="KW-1185">Reference proteome</keyword>
<comment type="caution">
    <text evidence="8">The sequence shown here is derived from an EMBL/GenBank/DDBJ whole genome shotgun (WGS) entry which is preliminary data.</text>
</comment>
<evidence type="ECO:0000313" key="9">
    <source>
        <dbReference type="Proteomes" id="UP001358417"/>
    </source>
</evidence>
<dbReference type="SUPFAM" id="SSF75005">
    <property type="entry name" value="Arabinanase/levansucrase/invertase"/>
    <property type="match status" value="1"/>
</dbReference>
<dbReference type="GO" id="GO:0004553">
    <property type="term" value="F:hydrolase activity, hydrolyzing O-glycosyl compounds"/>
    <property type="evidence" value="ECO:0007669"/>
    <property type="project" value="InterPro"/>
</dbReference>
<accession>A0AAV9MYQ6</accession>
<keyword evidence="3 6" id="KW-0326">Glycosidase</keyword>
<evidence type="ECO:0000256" key="4">
    <source>
        <dbReference type="PIRSR" id="PIRSR606710-1"/>
    </source>
</evidence>
<dbReference type="Gene3D" id="2.60.120.200">
    <property type="match status" value="1"/>
</dbReference>
<dbReference type="InterPro" id="IPR051795">
    <property type="entry name" value="Glycosyl_Hydrlase_43"/>
</dbReference>
<dbReference type="Gene3D" id="2.115.10.20">
    <property type="entry name" value="Glycosyl hydrolase domain, family 43"/>
    <property type="match status" value="1"/>
</dbReference>
<name>A0AAV9MYQ6_9EURO</name>
<feature type="domain" description="Beta-xylosidase C-terminal Concanavalin A-like" evidence="7">
    <location>
        <begin position="329"/>
        <end position="508"/>
    </location>
</feature>
<dbReference type="PANTHER" id="PTHR42812:SF12">
    <property type="entry name" value="BETA-XYLOSIDASE-RELATED"/>
    <property type="match status" value="1"/>
</dbReference>
<dbReference type="GeneID" id="89976394"/>
<sequence length="514" mass="57638">MTPSLVNPIIPGFAPDPSVVLIGDTFFLVNSTFHVFPGLPIYASKDLVNWKQIGNAINRRAQLSLRQSVTKINPPFKNGEVMLSTGGLYAPTIREHQGTVYVVCTNIIHAVEGGPDISENFFVTTQDIWSDEWSDPIPFEFRGIDTSLYWDEDGRAYMHGSAGPGPMTKIHLFEIDLKTGEKLSEEKKIWDGTGGIYPEGPHIYKRDGWYYLLISEGGTHENHMITVARATEIFGPYEAFSNNPILTARDTDEYIRYTGHCDMFQDQKGDWWGVCLGVRKDSGGRYFMGRETFITPGTWTEGNWPTLELVKSTPKGLAVQDPASRITAKPNIDFVYIRDAELNRYKISEDGKDVTLKACGVDLSHPTDSPSFIGKRQRVLEGASIVTLELPNEPSGARAGLACYKDEHRYVRIFYDTKASAVVFEILNKAQNIHRTTKHEIKVGDSLGLKLEYTEQEYRILYRDSAEGSAEWKSLATVDTLELTNPDFVGPVIGVFALVDEQSAEVRFKDLKIE</sequence>
<evidence type="ECO:0000256" key="5">
    <source>
        <dbReference type="PIRSR" id="PIRSR606710-2"/>
    </source>
</evidence>
<dbReference type="InterPro" id="IPR013320">
    <property type="entry name" value="ConA-like_dom_sf"/>
</dbReference>
<dbReference type="SUPFAM" id="SSF49899">
    <property type="entry name" value="Concanavalin A-like lectins/glucanases"/>
    <property type="match status" value="1"/>
</dbReference>
<evidence type="ECO:0000256" key="2">
    <source>
        <dbReference type="ARBA" id="ARBA00022801"/>
    </source>
</evidence>
<evidence type="ECO:0000259" key="7">
    <source>
        <dbReference type="Pfam" id="PF17851"/>
    </source>
</evidence>
<dbReference type="AlphaFoldDB" id="A0AAV9MYQ6"/>
<dbReference type="InterPro" id="IPR006710">
    <property type="entry name" value="Glyco_hydro_43"/>
</dbReference>
<proteinExistence type="inferred from homology"/>
<dbReference type="Pfam" id="PF04616">
    <property type="entry name" value="Glyco_hydro_43"/>
    <property type="match status" value="1"/>
</dbReference>
<protein>
    <recommendedName>
        <fullName evidence="7">Beta-xylosidase C-terminal Concanavalin A-like domain-containing protein</fullName>
    </recommendedName>
</protein>
<evidence type="ECO:0000256" key="6">
    <source>
        <dbReference type="RuleBase" id="RU361187"/>
    </source>
</evidence>
<organism evidence="8 9">
    <name type="scientific">Exophiala bonariae</name>
    <dbReference type="NCBI Taxonomy" id="1690606"/>
    <lineage>
        <taxon>Eukaryota</taxon>
        <taxon>Fungi</taxon>
        <taxon>Dikarya</taxon>
        <taxon>Ascomycota</taxon>
        <taxon>Pezizomycotina</taxon>
        <taxon>Eurotiomycetes</taxon>
        <taxon>Chaetothyriomycetidae</taxon>
        <taxon>Chaetothyriales</taxon>
        <taxon>Herpotrichiellaceae</taxon>
        <taxon>Exophiala</taxon>
    </lineage>
</organism>